<evidence type="ECO:0000256" key="5">
    <source>
        <dbReference type="ARBA" id="ARBA00023136"/>
    </source>
</evidence>
<dbReference type="SUPFAM" id="SSF103473">
    <property type="entry name" value="MFS general substrate transporter"/>
    <property type="match status" value="1"/>
</dbReference>
<dbReference type="AlphaFoldDB" id="A0A7L9U8X2"/>
<dbReference type="Gene3D" id="1.20.1250.20">
    <property type="entry name" value="MFS general substrate transporter like domains"/>
    <property type="match status" value="1"/>
</dbReference>
<evidence type="ECO:0000256" key="6">
    <source>
        <dbReference type="SAM" id="Phobius"/>
    </source>
</evidence>
<feature type="transmembrane region" description="Helical" evidence="6">
    <location>
        <begin position="12"/>
        <end position="32"/>
    </location>
</feature>
<dbReference type="PANTHER" id="PTHR43124">
    <property type="entry name" value="PURINE EFFLUX PUMP PBUE"/>
    <property type="match status" value="1"/>
</dbReference>
<dbReference type="InterPro" id="IPR036259">
    <property type="entry name" value="MFS_trans_sf"/>
</dbReference>
<dbReference type="EMBL" id="CP062941">
    <property type="protein sequence ID" value="QOL51290.1"/>
    <property type="molecule type" value="Genomic_DNA"/>
</dbReference>
<dbReference type="InterPro" id="IPR020846">
    <property type="entry name" value="MFS_dom"/>
</dbReference>
<feature type="transmembrane region" description="Helical" evidence="6">
    <location>
        <begin position="109"/>
        <end position="130"/>
    </location>
</feature>
<dbReference type="PANTHER" id="PTHR43124:SF3">
    <property type="entry name" value="CHLORAMPHENICOL EFFLUX PUMP RV0191"/>
    <property type="match status" value="1"/>
</dbReference>
<protein>
    <submittedName>
        <fullName evidence="8">MFS transporter</fullName>
    </submittedName>
</protein>
<evidence type="ECO:0000256" key="2">
    <source>
        <dbReference type="ARBA" id="ARBA00022475"/>
    </source>
</evidence>
<dbReference type="RefSeq" id="WP_193688266.1">
    <property type="nucleotide sequence ID" value="NZ_CP062941.1"/>
</dbReference>
<feature type="transmembrane region" description="Helical" evidence="6">
    <location>
        <begin position="315"/>
        <end position="334"/>
    </location>
</feature>
<dbReference type="Proteomes" id="UP000593875">
    <property type="component" value="Chromosome"/>
</dbReference>
<evidence type="ECO:0000313" key="8">
    <source>
        <dbReference type="EMBL" id="QOL51290.1"/>
    </source>
</evidence>
<dbReference type="InterPro" id="IPR050189">
    <property type="entry name" value="MFS_Efflux_Transporters"/>
</dbReference>
<feature type="transmembrane region" description="Helical" evidence="6">
    <location>
        <begin position="142"/>
        <end position="161"/>
    </location>
</feature>
<gene>
    <name evidence="8" type="ORF">LPB04_08535</name>
</gene>
<dbReference type="KEGG" id="mlir:LPB04_08535"/>
<feature type="transmembrane region" description="Helical" evidence="6">
    <location>
        <begin position="257"/>
        <end position="276"/>
    </location>
</feature>
<keyword evidence="9" id="KW-1185">Reference proteome</keyword>
<proteinExistence type="predicted"/>
<name>A0A7L9U8X2_9BURK</name>
<feature type="domain" description="Major facilitator superfamily (MFS) profile" evidence="7">
    <location>
        <begin position="18"/>
        <end position="407"/>
    </location>
</feature>
<evidence type="ECO:0000256" key="3">
    <source>
        <dbReference type="ARBA" id="ARBA00022692"/>
    </source>
</evidence>
<keyword evidence="3 6" id="KW-0812">Transmembrane</keyword>
<feature type="transmembrane region" description="Helical" evidence="6">
    <location>
        <begin position="383"/>
        <end position="404"/>
    </location>
</feature>
<comment type="subcellular location">
    <subcellularLocation>
        <location evidence="1">Cell membrane</location>
        <topology evidence="1">Multi-pass membrane protein</topology>
    </subcellularLocation>
</comment>
<evidence type="ECO:0000313" key="9">
    <source>
        <dbReference type="Proteomes" id="UP000593875"/>
    </source>
</evidence>
<feature type="transmembrane region" description="Helical" evidence="6">
    <location>
        <begin position="52"/>
        <end position="74"/>
    </location>
</feature>
<dbReference type="GO" id="GO:0005886">
    <property type="term" value="C:plasma membrane"/>
    <property type="evidence" value="ECO:0007669"/>
    <property type="project" value="UniProtKB-SubCell"/>
</dbReference>
<feature type="transmembrane region" description="Helical" evidence="6">
    <location>
        <begin position="288"/>
        <end position="309"/>
    </location>
</feature>
<evidence type="ECO:0000256" key="4">
    <source>
        <dbReference type="ARBA" id="ARBA00022989"/>
    </source>
</evidence>
<feature type="transmembrane region" description="Helical" evidence="6">
    <location>
        <begin position="346"/>
        <end position="371"/>
    </location>
</feature>
<dbReference type="Pfam" id="PF07690">
    <property type="entry name" value="MFS_1"/>
    <property type="match status" value="1"/>
</dbReference>
<feature type="transmembrane region" description="Helical" evidence="6">
    <location>
        <begin position="173"/>
        <end position="192"/>
    </location>
</feature>
<organism evidence="8 9">
    <name type="scientific">Massilia litorea</name>
    <dbReference type="NCBI Taxonomy" id="2769491"/>
    <lineage>
        <taxon>Bacteria</taxon>
        <taxon>Pseudomonadati</taxon>
        <taxon>Pseudomonadota</taxon>
        <taxon>Betaproteobacteria</taxon>
        <taxon>Burkholderiales</taxon>
        <taxon>Oxalobacteraceae</taxon>
        <taxon>Telluria group</taxon>
        <taxon>Massilia</taxon>
    </lineage>
</organism>
<dbReference type="PROSITE" id="PS50850">
    <property type="entry name" value="MFS"/>
    <property type="match status" value="1"/>
</dbReference>
<sequence>MGDQNAPRLSGVAVFFYVFLPFALGHYLSSLLRNVNAVLAPDLVGSIALTPGQLGLLTSAFFFAFALVQLPVGIALDRYGPRKVQLLLMLVAAVGALLFARGQGFGQLVLARAIMGLGLGGCFMSAVKAISTWIAPGKLPSVHGYLIAVGGLGAASSTMPVRMALEYTDWRGLFVLLAACIAASGALIWLFAPRSAASTGNRPPMLSSILSVYRTPAFRSTISLVLLPHAVFFGIQGLWIGRWLADVARFPNDAVAYLLYLGMAAVIFGAIAVGMITEWAGRRGVTPLDVAGAGIALFVLVQAAFVFGYKPSFQLLSVLFTLVGTITGIEYAIVAQSMPRELTGRAATCLNLLIFVGAFLMQAGFGLVVGLWHPDGGGHYPALAYQVAFGVLVLLQLPGLVGYARRRFASCPAPDPAAPADIEEARTPA</sequence>
<evidence type="ECO:0000259" key="7">
    <source>
        <dbReference type="PROSITE" id="PS50850"/>
    </source>
</evidence>
<keyword evidence="5 6" id="KW-0472">Membrane</keyword>
<feature type="transmembrane region" description="Helical" evidence="6">
    <location>
        <begin position="224"/>
        <end position="245"/>
    </location>
</feature>
<accession>A0A7L9U8X2</accession>
<dbReference type="InterPro" id="IPR011701">
    <property type="entry name" value="MFS"/>
</dbReference>
<feature type="transmembrane region" description="Helical" evidence="6">
    <location>
        <begin position="86"/>
        <end position="103"/>
    </location>
</feature>
<keyword evidence="2" id="KW-1003">Cell membrane</keyword>
<reference evidence="8 9" key="1">
    <citation type="submission" date="2020-10" db="EMBL/GenBank/DDBJ databases">
        <title>Genome sequencing of Massilia sp. LPB0304.</title>
        <authorList>
            <person name="Kim J."/>
        </authorList>
    </citation>
    <scope>NUCLEOTIDE SEQUENCE [LARGE SCALE GENOMIC DNA]</scope>
    <source>
        <strain evidence="8 9">LPB0304</strain>
    </source>
</reference>
<dbReference type="GO" id="GO:0022857">
    <property type="term" value="F:transmembrane transporter activity"/>
    <property type="evidence" value="ECO:0007669"/>
    <property type="project" value="InterPro"/>
</dbReference>
<evidence type="ECO:0000256" key="1">
    <source>
        <dbReference type="ARBA" id="ARBA00004651"/>
    </source>
</evidence>
<keyword evidence="4 6" id="KW-1133">Transmembrane helix</keyword>